<dbReference type="GO" id="GO:0009279">
    <property type="term" value="C:cell outer membrane"/>
    <property type="evidence" value="ECO:0007669"/>
    <property type="project" value="UniProtKB-SubCell"/>
</dbReference>
<reference evidence="15" key="1">
    <citation type="journal article" date="2014" name="Int. J. Syst. Evol. Microbiol.">
        <title>Complete genome sequence of Corynebacterium casei LMG S-19264T (=DSM 44701T), isolated from a smear-ripened cheese.</title>
        <authorList>
            <consortium name="US DOE Joint Genome Institute (JGI-PGF)"/>
            <person name="Walter F."/>
            <person name="Albersmeier A."/>
            <person name="Kalinowski J."/>
            <person name="Ruckert C."/>
        </authorList>
    </citation>
    <scope>NUCLEOTIDE SEQUENCE</scope>
    <source>
        <strain evidence="15">CGMCC 1.15330</strain>
    </source>
</reference>
<dbReference type="GO" id="GO:0006811">
    <property type="term" value="P:monoatomic ion transport"/>
    <property type="evidence" value="ECO:0007669"/>
    <property type="project" value="UniProtKB-KW"/>
</dbReference>
<proteinExistence type="inferred from homology"/>
<comment type="similarity">
    <text evidence="10 11">Belongs to the TonB-dependent receptor family.</text>
</comment>
<keyword evidence="5 12" id="KW-0732">Signal</keyword>
<dbReference type="InterPro" id="IPR039426">
    <property type="entry name" value="TonB-dep_rcpt-like"/>
</dbReference>
<dbReference type="Gene3D" id="2.40.170.20">
    <property type="entry name" value="TonB-dependent receptor, beta-barrel domain"/>
    <property type="match status" value="1"/>
</dbReference>
<evidence type="ECO:0000256" key="8">
    <source>
        <dbReference type="ARBA" id="ARBA00023136"/>
    </source>
</evidence>
<evidence type="ECO:0000256" key="3">
    <source>
        <dbReference type="ARBA" id="ARBA00022452"/>
    </source>
</evidence>
<dbReference type="PANTHER" id="PTHR30069">
    <property type="entry name" value="TONB-DEPENDENT OUTER MEMBRANE RECEPTOR"/>
    <property type="match status" value="1"/>
</dbReference>
<feature type="chain" id="PRO_5036779633" evidence="12">
    <location>
        <begin position="22"/>
        <end position="636"/>
    </location>
</feature>
<comment type="caution">
    <text evidence="15">The sequence shown here is derived from an EMBL/GenBank/DDBJ whole genome shotgun (WGS) entry which is preliminary data.</text>
</comment>
<evidence type="ECO:0000256" key="6">
    <source>
        <dbReference type="ARBA" id="ARBA00023065"/>
    </source>
</evidence>
<dbReference type="InterPro" id="IPR012910">
    <property type="entry name" value="Plug_dom"/>
</dbReference>
<comment type="subcellular location">
    <subcellularLocation>
        <location evidence="1 10">Cell outer membrane</location>
        <topology evidence="1 10">Multi-pass membrane protein</topology>
    </subcellularLocation>
</comment>
<feature type="signal peptide" evidence="12">
    <location>
        <begin position="1"/>
        <end position="21"/>
    </location>
</feature>
<dbReference type="InterPro" id="IPR036942">
    <property type="entry name" value="Beta-barrel_TonB_sf"/>
</dbReference>
<dbReference type="CDD" id="cd01347">
    <property type="entry name" value="ligand_gated_channel"/>
    <property type="match status" value="1"/>
</dbReference>
<keyword evidence="6" id="KW-0406">Ion transport</keyword>
<keyword evidence="7 11" id="KW-0798">TonB box</keyword>
<name>A0A916SV50_9SPHN</name>
<keyword evidence="16" id="KW-1185">Reference proteome</keyword>
<accession>A0A916SV50</accession>
<evidence type="ECO:0000256" key="2">
    <source>
        <dbReference type="ARBA" id="ARBA00022448"/>
    </source>
</evidence>
<keyword evidence="4 10" id="KW-0812">Transmembrane</keyword>
<keyword evidence="2 10" id="KW-0813">Transport</keyword>
<dbReference type="Proteomes" id="UP000623067">
    <property type="component" value="Unassembled WGS sequence"/>
</dbReference>
<evidence type="ECO:0000256" key="9">
    <source>
        <dbReference type="ARBA" id="ARBA00023237"/>
    </source>
</evidence>
<evidence type="ECO:0000256" key="4">
    <source>
        <dbReference type="ARBA" id="ARBA00022692"/>
    </source>
</evidence>
<feature type="domain" description="TonB-dependent receptor plug" evidence="14">
    <location>
        <begin position="46"/>
        <end position="153"/>
    </location>
</feature>
<keyword evidence="15" id="KW-0675">Receptor</keyword>
<dbReference type="AlphaFoldDB" id="A0A916SV50"/>
<protein>
    <submittedName>
        <fullName evidence="15">TonB-dependent receptor</fullName>
    </submittedName>
</protein>
<keyword evidence="8 10" id="KW-0472">Membrane</keyword>
<evidence type="ECO:0000256" key="5">
    <source>
        <dbReference type="ARBA" id="ARBA00022729"/>
    </source>
</evidence>
<dbReference type="GO" id="GO:0015889">
    <property type="term" value="P:cobalamin transport"/>
    <property type="evidence" value="ECO:0007669"/>
    <property type="project" value="TreeGrafter"/>
</dbReference>
<keyword evidence="3 10" id="KW-1134">Transmembrane beta strand</keyword>
<evidence type="ECO:0000259" key="14">
    <source>
        <dbReference type="Pfam" id="PF07715"/>
    </source>
</evidence>
<dbReference type="InterPro" id="IPR000531">
    <property type="entry name" value="Beta-barrel_TonB"/>
</dbReference>
<feature type="domain" description="TonB-dependent receptor-like beta-barrel" evidence="13">
    <location>
        <begin position="171"/>
        <end position="609"/>
    </location>
</feature>
<sequence length="636" mass="67742">MLKILYLSAACAALIAGPAAAQSLDQPQTDDSQIVVTAARAEQSRDEVGQAITVIDRAEIERRQTVVVSDLLATTPGVSVTRNGSVGGLTAVRLRGAEGDQTLVVIDGVRVNDPSSTGGGFDFANLLSSSVERIEVLRGPNSVPWGSQAIGGVVNIMTRTPTEGFSARANAEYGYADQVFASAGVAGGTGALSGSLTGGYLRTDGISAAADGAERDGYRQYGANGRLGLELAPGIGIDLRGWYAHSRAGLDGYPPPNYSFADTSDYSTTQEIYGYAGAHADLAGGRLRNRIAFTIADINRDNYEPAFGADPSFFGRGRSERYEYQGDFRIADPVRLIAGAEHENSRYTDGGPEQRTGITSVYGELIVQPVRQLTLTGGVRHDDHRRFGGRTTFGADAALALDGGTTLRASYGEGFKAPTLYQLYSAYGNVTLDPETARSFDAGVEQALLDGRARIGVTYFNRVSRNQIVFRSCSQAEQATAGSICVDRLYGVYDNIQRTRADGFEAVVALRPVDTLDVSLNYTRTNARNRQAGADFGKLLARRPQDAVNLNVDWQAPFGLALGSTVSVVGDSFDNAANTVRLDGYVLAGVRAELPIGPRLALYGRVENLFDARYQTVSGYGTYGRAAYAGVRVRLG</sequence>
<dbReference type="SUPFAM" id="SSF56935">
    <property type="entry name" value="Porins"/>
    <property type="match status" value="1"/>
</dbReference>
<reference evidence="15" key="2">
    <citation type="submission" date="2020-09" db="EMBL/GenBank/DDBJ databases">
        <authorList>
            <person name="Sun Q."/>
            <person name="Zhou Y."/>
        </authorList>
    </citation>
    <scope>NUCLEOTIDE SEQUENCE</scope>
    <source>
        <strain evidence="15">CGMCC 1.15330</strain>
    </source>
</reference>
<evidence type="ECO:0000256" key="10">
    <source>
        <dbReference type="PROSITE-ProRule" id="PRU01360"/>
    </source>
</evidence>
<evidence type="ECO:0000256" key="1">
    <source>
        <dbReference type="ARBA" id="ARBA00004571"/>
    </source>
</evidence>
<dbReference type="RefSeq" id="WP_229664298.1">
    <property type="nucleotide sequence ID" value="NZ_BMIH01000001.1"/>
</dbReference>
<evidence type="ECO:0000313" key="15">
    <source>
        <dbReference type="EMBL" id="GGB17405.1"/>
    </source>
</evidence>
<keyword evidence="9 10" id="KW-0998">Cell outer membrane</keyword>
<dbReference type="Pfam" id="PF00593">
    <property type="entry name" value="TonB_dep_Rec_b-barrel"/>
    <property type="match status" value="1"/>
</dbReference>
<evidence type="ECO:0000313" key="16">
    <source>
        <dbReference type="Proteomes" id="UP000623067"/>
    </source>
</evidence>
<dbReference type="InterPro" id="IPR037066">
    <property type="entry name" value="Plug_dom_sf"/>
</dbReference>
<evidence type="ECO:0000256" key="11">
    <source>
        <dbReference type="RuleBase" id="RU003357"/>
    </source>
</evidence>
<dbReference type="PANTHER" id="PTHR30069:SF53">
    <property type="entry name" value="COLICIN I RECEPTOR-RELATED"/>
    <property type="match status" value="1"/>
</dbReference>
<evidence type="ECO:0000259" key="13">
    <source>
        <dbReference type="Pfam" id="PF00593"/>
    </source>
</evidence>
<evidence type="ECO:0000256" key="7">
    <source>
        <dbReference type="ARBA" id="ARBA00023077"/>
    </source>
</evidence>
<evidence type="ECO:0000256" key="12">
    <source>
        <dbReference type="SAM" id="SignalP"/>
    </source>
</evidence>
<gene>
    <name evidence="15" type="ORF">GCM10011380_03650</name>
</gene>
<organism evidence="15 16">
    <name type="scientific">Sphingomonas metalli</name>
    <dbReference type="NCBI Taxonomy" id="1779358"/>
    <lineage>
        <taxon>Bacteria</taxon>
        <taxon>Pseudomonadati</taxon>
        <taxon>Pseudomonadota</taxon>
        <taxon>Alphaproteobacteria</taxon>
        <taxon>Sphingomonadales</taxon>
        <taxon>Sphingomonadaceae</taxon>
        <taxon>Sphingomonas</taxon>
    </lineage>
</organism>
<dbReference type="Pfam" id="PF07715">
    <property type="entry name" value="Plug"/>
    <property type="match status" value="1"/>
</dbReference>
<dbReference type="Gene3D" id="2.170.130.10">
    <property type="entry name" value="TonB-dependent receptor, plug domain"/>
    <property type="match status" value="1"/>
</dbReference>
<dbReference type="PROSITE" id="PS52016">
    <property type="entry name" value="TONB_DEPENDENT_REC_3"/>
    <property type="match status" value="1"/>
</dbReference>
<dbReference type="EMBL" id="BMIH01000001">
    <property type="protein sequence ID" value="GGB17405.1"/>
    <property type="molecule type" value="Genomic_DNA"/>
</dbReference>